<dbReference type="GO" id="GO:1903013">
    <property type="term" value="P:response to differentiation-inducing factor 1"/>
    <property type="evidence" value="ECO:0007669"/>
    <property type="project" value="TreeGrafter"/>
</dbReference>
<evidence type="ECO:0000256" key="2">
    <source>
        <dbReference type="ARBA" id="ARBA00022679"/>
    </source>
</evidence>
<dbReference type="SUPFAM" id="SSF56112">
    <property type="entry name" value="Protein kinase-like (PK-like)"/>
    <property type="match status" value="1"/>
</dbReference>
<evidence type="ECO:0000256" key="6">
    <source>
        <dbReference type="SAM" id="Coils"/>
    </source>
</evidence>
<keyword evidence="5" id="KW-0067">ATP-binding</keyword>
<dbReference type="Gene3D" id="3.30.200.20">
    <property type="entry name" value="Phosphorylase Kinase, domain 1"/>
    <property type="match status" value="2"/>
</dbReference>
<evidence type="ECO:0000259" key="8">
    <source>
        <dbReference type="PROSITE" id="PS51158"/>
    </source>
</evidence>
<sequence length="720" mass="83115">MSINFDRDLAPEITADNGFENVEAEAEVLRSKNLLNFYHIVGNENGAGVYTDDTGSDSEESSSSSDDSESDAYAYTVPQQEMINSHNEDKRCPNPRVSQAWKKLAKSSLAKPSHPLLFQNRQIIRPFESFRQKHKAVYLCKEHLYRATSNSWHKRKVLCRLNLNNPIGEGAMRRCYEIKILRKVSKTDNWCFDFYHRIKLPLQDGLPLLSKEKVEEFYRNHCGSPMPTTALTVEDFLSFFTQNKYDNRLEKLDLVFDDKKDAADCCNRVREYLKDREKFYEHWNSKALDYVAKVYKMQDRPDARNFPLLKWDTKMQEVCKELTLAYNAYNPPPPKSIDMLHMGLIELPQNRKSKGLEHHNFLQYEAFIEGDFHKWNSNTGWIDDKVIRHTPHAFSFFSFRYTGGMLMVVDIQGINNLFTDPQICTFDGKGFGRGNSGLQGMALFMNHFRYSTNPIVQYMGLKRFRLCEGEQSAPSDTEKQKFEEGMQYLRSQEWIRRSKVLALSPQADIGNIKCSYIRVGHLQVLEPPPTNDKIPRKPLPEALIHRELALLHRDNHPDVIKNRSCSPEDAISFHFWMAALGGSVKSMNDCARICKSQKPTTGHECKWYVIASSFGDRSASIKAAEIFASKGNTRFALIFYKKALTQGDRLTDDVRCLFGKICSYEIHIRIAGLLIERNADLNRDEAILHLEKAKQAAQNVKHEQIVTEIEEKIQKLRQLN</sequence>
<evidence type="ECO:0000256" key="4">
    <source>
        <dbReference type="ARBA" id="ARBA00022777"/>
    </source>
</evidence>
<proteinExistence type="predicted"/>
<dbReference type="GO" id="GO:0004674">
    <property type="term" value="F:protein serine/threonine kinase activity"/>
    <property type="evidence" value="ECO:0007669"/>
    <property type="project" value="UniProtKB-KW"/>
</dbReference>
<keyword evidence="2" id="KW-0808">Transferase</keyword>
<evidence type="ECO:0000256" key="3">
    <source>
        <dbReference type="ARBA" id="ARBA00022741"/>
    </source>
</evidence>
<feature type="compositionally biased region" description="Acidic residues" evidence="7">
    <location>
        <begin position="54"/>
        <end position="70"/>
    </location>
</feature>
<keyword evidence="3" id="KW-0547">Nucleotide-binding</keyword>
<dbReference type="AlphaFoldDB" id="A0A7S3PDQ5"/>
<reference evidence="9" key="1">
    <citation type="submission" date="2021-01" db="EMBL/GenBank/DDBJ databases">
        <authorList>
            <person name="Corre E."/>
            <person name="Pelletier E."/>
            <person name="Niang G."/>
            <person name="Scheremetjew M."/>
            <person name="Finn R."/>
            <person name="Kale V."/>
            <person name="Holt S."/>
            <person name="Cochrane G."/>
            <person name="Meng A."/>
            <person name="Brown T."/>
            <person name="Cohen L."/>
        </authorList>
    </citation>
    <scope>NUCLEOTIDE SEQUENCE</scope>
    <source>
        <strain evidence="9">GSBS06</strain>
    </source>
</reference>
<keyword evidence="4" id="KW-0418">Kinase</keyword>
<evidence type="ECO:0000256" key="5">
    <source>
        <dbReference type="ARBA" id="ARBA00022840"/>
    </source>
</evidence>
<protein>
    <recommendedName>
        <fullName evidence="8">Alpha-type protein kinase domain-containing protein</fullName>
    </recommendedName>
</protein>
<dbReference type="PROSITE" id="PS51158">
    <property type="entry name" value="ALPHA_KINASE"/>
    <property type="match status" value="1"/>
</dbReference>
<dbReference type="InterPro" id="IPR011009">
    <property type="entry name" value="Kinase-like_dom_sf"/>
</dbReference>
<gene>
    <name evidence="9" type="ORF">ASTO00021_LOCUS8331</name>
</gene>
<evidence type="ECO:0000256" key="1">
    <source>
        <dbReference type="ARBA" id="ARBA00022527"/>
    </source>
</evidence>
<dbReference type="PANTHER" id="PTHR45992">
    <property type="entry name" value="EUKARYOTIC ELONGATION FACTOR 2 KINASE-RELATED"/>
    <property type="match status" value="1"/>
</dbReference>
<dbReference type="InterPro" id="IPR004166">
    <property type="entry name" value="a-kinase_dom"/>
</dbReference>
<dbReference type="EMBL" id="HBIN01011109">
    <property type="protein sequence ID" value="CAE0438079.1"/>
    <property type="molecule type" value="Transcribed_RNA"/>
</dbReference>
<feature type="region of interest" description="Disordered" evidence="7">
    <location>
        <begin position="48"/>
        <end position="71"/>
    </location>
</feature>
<evidence type="ECO:0000256" key="7">
    <source>
        <dbReference type="SAM" id="MobiDB-lite"/>
    </source>
</evidence>
<dbReference type="Gene3D" id="3.20.200.10">
    <property type="entry name" value="MHCK/EF2 kinase"/>
    <property type="match status" value="1"/>
</dbReference>
<dbReference type="SMART" id="SM00811">
    <property type="entry name" value="Alpha_kinase"/>
    <property type="match status" value="1"/>
</dbReference>
<name>A0A7S3PDQ5_9STRA</name>
<dbReference type="InterPro" id="IPR051852">
    <property type="entry name" value="Alpha-type_PK"/>
</dbReference>
<evidence type="ECO:0000313" key="9">
    <source>
        <dbReference type="EMBL" id="CAE0438079.1"/>
    </source>
</evidence>
<feature type="domain" description="Alpha-type protein kinase" evidence="8">
    <location>
        <begin position="144"/>
        <end position="464"/>
    </location>
</feature>
<keyword evidence="1" id="KW-0723">Serine/threonine-protein kinase</keyword>
<keyword evidence="6" id="KW-0175">Coiled coil</keyword>
<feature type="coiled-coil region" evidence="6">
    <location>
        <begin position="683"/>
        <end position="719"/>
    </location>
</feature>
<dbReference type="Pfam" id="PF02816">
    <property type="entry name" value="Alpha_kinase"/>
    <property type="match status" value="1"/>
</dbReference>
<organism evidence="9">
    <name type="scientific">Aplanochytrium stocchinoi</name>
    <dbReference type="NCBI Taxonomy" id="215587"/>
    <lineage>
        <taxon>Eukaryota</taxon>
        <taxon>Sar</taxon>
        <taxon>Stramenopiles</taxon>
        <taxon>Bigyra</taxon>
        <taxon>Labyrinthulomycetes</taxon>
        <taxon>Thraustochytrida</taxon>
        <taxon>Thraustochytriidae</taxon>
        <taxon>Aplanochytrium</taxon>
    </lineage>
</organism>
<dbReference type="GO" id="GO:0031037">
    <property type="term" value="P:myosin II filament disassembly"/>
    <property type="evidence" value="ECO:0007669"/>
    <property type="project" value="TreeGrafter"/>
</dbReference>
<accession>A0A7S3PDQ5</accession>
<dbReference type="PANTHER" id="PTHR45992:SF2">
    <property type="entry name" value="EUKARYOTIC ELONGATION FACTOR 2 KINASE"/>
    <property type="match status" value="1"/>
</dbReference>
<dbReference type="GO" id="GO:0005524">
    <property type="term" value="F:ATP binding"/>
    <property type="evidence" value="ECO:0007669"/>
    <property type="project" value="UniProtKB-KW"/>
</dbReference>